<dbReference type="Gene3D" id="3.90.226.10">
    <property type="entry name" value="2-enoyl-CoA Hydratase, Chain A, domain 1"/>
    <property type="match status" value="1"/>
</dbReference>
<dbReference type="Pfam" id="PF00378">
    <property type="entry name" value="ECH_1"/>
    <property type="match status" value="1"/>
</dbReference>
<accession>A0A6J7DT11</accession>
<sequence length="271" mass="28807">MPEWTSETEYENLKLLRCGSAARIVLNRPDALNAWDSGLGNDLLDAIDKVEHDTTVKAVEIRGAGRAFSSGADLKAGFDHTDEHGAPDLARSLHERYHPVILGIRRMPKPVVAAVHGPAVGVACSLALACDLVLASESAYFLLSFTTIGLVPDGGSSAFIPARAGFSRASEMALLGERISGAQAADWGLVNRLVADADFETAADELVLRLARGATSAYAGAKQQLNASCFPELEKQLNLEATLQQGQAGSPDFVEGVTAFLERREARFGDS</sequence>
<dbReference type="PANTHER" id="PTHR43459:SF1">
    <property type="entry name" value="EG:BACN32G11.4 PROTEIN"/>
    <property type="match status" value="1"/>
</dbReference>
<dbReference type="SUPFAM" id="SSF52096">
    <property type="entry name" value="ClpP/crotonase"/>
    <property type="match status" value="1"/>
</dbReference>
<dbReference type="InterPro" id="IPR029045">
    <property type="entry name" value="ClpP/crotonase-like_dom_sf"/>
</dbReference>
<dbReference type="AlphaFoldDB" id="A0A6J7DT11"/>
<dbReference type="InterPro" id="IPR014748">
    <property type="entry name" value="Enoyl-CoA_hydra_C"/>
</dbReference>
<gene>
    <name evidence="1" type="ORF">UFOPK3444_00887</name>
</gene>
<protein>
    <submittedName>
        <fullName evidence="1">Unannotated protein</fullName>
    </submittedName>
</protein>
<name>A0A6J7DT11_9ZZZZ</name>
<dbReference type="Gene3D" id="1.10.12.10">
    <property type="entry name" value="Lyase 2-enoyl-coa Hydratase, Chain A, domain 2"/>
    <property type="match status" value="1"/>
</dbReference>
<evidence type="ECO:0000313" key="1">
    <source>
        <dbReference type="EMBL" id="CAB4873786.1"/>
    </source>
</evidence>
<dbReference type="InterPro" id="IPR001753">
    <property type="entry name" value="Enoyl-CoA_hydra/iso"/>
</dbReference>
<dbReference type="EMBL" id="CAFBLU010000012">
    <property type="protein sequence ID" value="CAB4873786.1"/>
    <property type="molecule type" value="Genomic_DNA"/>
</dbReference>
<dbReference type="CDD" id="cd06558">
    <property type="entry name" value="crotonase-like"/>
    <property type="match status" value="1"/>
</dbReference>
<reference evidence="1" key="1">
    <citation type="submission" date="2020-05" db="EMBL/GenBank/DDBJ databases">
        <authorList>
            <person name="Chiriac C."/>
            <person name="Salcher M."/>
            <person name="Ghai R."/>
            <person name="Kavagutti S V."/>
        </authorList>
    </citation>
    <scope>NUCLEOTIDE SEQUENCE</scope>
</reference>
<proteinExistence type="predicted"/>
<dbReference type="PANTHER" id="PTHR43459">
    <property type="entry name" value="ENOYL-COA HYDRATASE"/>
    <property type="match status" value="1"/>
</dbReference>
<organism evidence="1">
    <name type="scientific">freshwater metagenome</name>
    <dbReference type="NCBI Taxonomy" id="449393"/>
    <lineage>
        <taxon>unclassified sequences</taxon>
        <taxon>metagenomes</taxon>
        <taxon>ecological metagenomes</taxon>
    </lineage>
</organism>